<feature type="domain" description="ABC transmembrane type-1" evidence="9">
    <location>
        <begin position="85"/>
        <end position="291"/>
    </location>
</feature>
<dbReference type="InterPro" id="IPR000515">
    <property type="entry name" value="MetI-like"/>
</dbReference>
<dbReference type="PANTHER" id="PTHR42929">
    <property type="entry name" value="INNER MEMBRANE ABC TRANSPORTER PERMEASE PROTEIN YDCU-RELATED-RELATED"/>
    <property type="match status" value="1"/>
</dbReference>
<dbReference type="AlphaFoldDB" id="A0A6P1CC42"/>
<evidence type="ECO:0000259" key="9">
    <source>
        <dbReference type="PROSITE" id="PS50928"/>
    </source>
</evidence>
<dbReference type="Pfam" id="PF00528">
    <property type="entry name" value="BPD_transp_1"/>
    <property type="match status" value="1"/>
</dbReference>
<evidence type="ECO:0000256" key="3">
    <source>
        <dbReference type="ARBA" id="ARBA00022448"/>
    </source>
</evidence>
<evidence type="ECO:0000256" key="2">
    <source>
        <dbReference type="ARBA" id="ARBA00007069"/>
    </source>
</evidence>
<dbReference type="InterPro" id="IPR035906">
    <property type="entry name" value="MetI-like_sf"/>
</dbReference>
<dbReference type="PROSITE" id="PS50928">
    <property type="entry name" value="ABC_TM1"/>
    <property type="match status" value="1"/>
</dbReference>
<sequence>MASLESVRSKTDSRTRWLLISPAMLVVIVGAIAPLLVIVIYSFLTPGPTGGVNFAPSFDAWTRVLFDRDLFDDALTLSGTNLEILSRSLLLSLVTTFVCLLVGFPTAYFIATRSTLNREVWLLLVTVPFWTNLLIRTFAIQDLIRNEGIINTVLLKAGLIAEPLQMLFTNFAICIGLIYVYLPLMILPVYASLERLDRNLLEAASDLYAHPFKVLLEVIVPLARPGIVAGSILVFIPAIGTYVTPILLGGGRKLMIGNYIELQFGQGRDWPFGSALSLTLMGIVMVALLVYIRHGDTHGHEHG</sequence>
<dbReference type="GO" id="GO:0055085">
    <property type="term" value="P:transmembrane transport"/>
    <property type="evidence" value="ECO:0007669"/>
    <property type="project" value="InterPro"/>
</dbReference>
<dbReference type="RefSeq" id="WP_015342276.1">
    <property type="nucleotide sequence ID" value="NZ_JAADZA010000022.1"/>
</dbReference>
<keyword evidence="4" id="KW-1003">Cell membrane</keyword>
<keyword evidence="7 8" id="KW-0472">Membrane</keyword>
<keyword evidence="6 8" id="KW-1133">Transmembrane helix</keyword>
<dbReference type="SUPFAM" id="SSF161098">
    <property type="entry name" value="MetI-like"/>
    <property type="match status" value="1"/>
</dbReference>
<evidence type="ECO:0000256" key="6">
    <source>
        <dbReference type="ARBA" id="ARBA00022989"/>
    </source>
</evidence>
<dbReference type="CDD" id="cd06261">
    <property type="entry name" value="TM_PBP2"/>
    <property type="match status" value="1"/>
</dbReference>
<feature type="transmembrane region" description="Helical" evidence="8">
    <location>
        <begin position="89"/>
        <end position="110"/>
    </location>
</feature>
<dbReference type="Proteomes" id="UP000526625">
    <property type="component" value="Unassembled WGS sequence"/>
</dbReference>
<feature type="transmembrane region" description="Helical" evidence="8">
    <location>
        <begin position="17"/>
        <end position="44"/>
    </location>
</feature>
<comment type="similarity">
    <text evidence="2">Belongs to the binding-protein-dependent transport system permease family. CysTW subfamily.</text>
</comment>
<keyword evidence="5 8" id="KW-0812">Transmembrane</keyword>
<dbReference type="EMBL" id="JACHBF010000003">
    <property type="protein sequence ID" value="MBB6491099.1"/>
    <property type="molecule type" value="Genomic_DNA"/>
</dbReference>
<evidence type="ECO:0000313" key="13">
    <source>
        <dbReference type="Proteomes" id="UP000526625"/>
    </source>
</evidence>
<comment type="caution">
    <text evidence="11">The sequence shown here is derived from an EMBL/GenBank/DDBJ whole genome shotgun (WGS) entry which is preliminary data.</text>
</comment>
<name>A0A6P1CC42_RHITR</name>
<reference evidence="10 13" key="2">
    <citation type="submission" date="2020-08" db="EMBL/GenBank/DDBJ databases">
        <title>Genomic Encyclopedia of Type Strains, Phase IV (KMG-V): Genome sequencing to study the core and pangenomes of soil and plant-associated prokaryotes.</title>
        <authorList>
            <person name="Whitman W."/>
        </authorList>
    </citation>
    <scope>NUCLEOTIDE SEQUENCE [LARGE SCALE GENOMIC DNA]</scope>
    <source>
        <strain evidence="10 13">SEMIA 4059</strain>
    </source>
</reference>
<evidence type="ECO:0000256" key="1">
    <source>
        <dbReference type="ARBA" id="ARBA00004651"/>
    </source>
</evidence>
<feature type="transmembrane region" description="Helical" evidence="8">
    <location>
        <begin position="227"/>
        <end position="250"/>
    </location>
</feature>
<evidence type="ECO:0000256" key="8">
    <source>
        <dbReference type="RuleBase" id="RU363032"/>
    </source>
</evidence>
<dbReference type="Gene3D" id="1.10.3720.10">
    <property type="entry name" value="MetI-like"/>
    <property type="match status" value="1"/>
</dbReference>
<evidence type="ECO:0000313" key="12">
    <source>
        <dbReference type="Proteomes" id="UP000471190"/>
    </source>
</evidence>
<comment type="subcellular location">
    <subcellularLocation>
        <location evidence="1 8">Cell membrane</location>
        <topology evidence="1 8">Multi-pass membrane protein</topology>
    </subcellularLocation>
</comment>
<keyword evidence="3 8" id="KW-0813">Transport</keyword>
<protein>
    <submittedName>
        <fullName evidence="11">ABC transporter permease</fullName>
    </submittedName>
    <submittedName>
        <fullName evidence="10">Spermidine/putrescine transport system permease protein</fullName>
    </submittedName>
</protein>
<gene>
    <name evidence="10" type="ORF">GGD45_001496</name>
    <name evidence="11" type="ORF">GXW80_19160</name>
</gene>
<feature type="transmembrane region" description="Helical" evidence="8">
    <location>
        <begin position="270"/>
        <end position="292"/>
    </location>
</feature>
<dbReference type="PANTHER" id="PTHR42929:SF1">
    <property type="entry name" value="INNER MEMBRANE ABC TRANSPORTER PERMEASE PROTEIN YDCU-RELATED"/>
    <property type="match status" value="1"/>
</dbReference>
<dbReference type="EMBL" id="JAADZA010000022">
    <property type="protein sequence ID" value="NEV13115.1"/>
    <property type="molecule type" value="Genomic_DNA"/>
</dbReference>
<keyword evidence="13" id="KW-1185">Reference proteome</keyword>
<feature type="transmembrane region" description="Helical" evidence="8">
    <location>
        <begin position="164"/>
        <end position="191"/>
    </location>
</feature>
<evidence type="ECO:0000256" key="4">
    <source>
        <dbReference type="ARBA" id="ARBA00022475"/>
    </source>
</evidence>
<evidence type="ECO:0000256" key="5">
    <source>
        <dbReference type="ARBA" id="ARBA00022692"/>
    </source>
</evidence>
<evidence type="ECO:0000313" key="11">
    <source>
        <dbReference type="EMBL" id="NEV13115.1"/>
    </source>
</evidence>
<dbReference type="Proteomes" id="UP000471190">
    <property type="component" value="Unassembled WGS sequence"/>
</dbReference>
<proteinExistence type="inferred from homology"/>
<evidence type="ECO:0000256" key="7">
    <source>
        <dbReference type="ARBA" id="ARBA00023136"/>
    </source>
</evidence>
<accession>A0A6P1CC42</accession>
<dbReference type="GO" id="GO:0005886">
    <property type="term" value="C:plasma membrane"/>
    <property type="evidence" value="ECO:0007669"/>
    <property type="project" value="UniProtKB-SubCell"/>
</dbReference>
<evidence type="ECO:0000313" key="10">
    <source>
        <dbReference type="EMBL" id="MBB6491099.1"/>
    </source>
</evidence>
<organism evidence="11 12">
    <name type="scientific">Rhizobium tropici</name>
    <dbReference type="NCBI Taxonomy" id="398"/>
    <lineage>
        <taxon>Bacteria</taxon>
        <taxon>Pseudomonadati</taxon>
        <taxon>Pseudomonadota</taxon>
        <taxon>Alphaproteobacteria</taxon>
        <taxon>Hyphomicrobiales</taxon>
        <taxon>Rhizobiaceae</taxon>
        <taxon>Rhizobium/Agrobacterium group</taxon>
        <taxon>Rhizobium</taxon>
    </lineage>
</organism>
<reference evidence="11 12" key="1">
    <citation type="submission" date="2020-02" db="EMBL/GenBank/DDBJ databases">
        <title>Draft genome sequence of Rhizobium tropici.</title>
        <authorList>
            <person name="Khayi S."/>
            <person name="Jemo M."/>
        </authorList>
    </citation>
    <scope>NUCLEOTIDE SEQUENCE [LARGE SCALE GENOMIC DNA]</scope>
    <source>
        <strain evidence="11 12">A12</strain>
    </source>
</reference>